<dbReference type="SUPFAM" id="SSF89550">
    <property type="entry name" value="PHP domain-like"/>
    <property type="match status" value="1"/>
</dbReference>
<dbReference type="Gene3D" id="3.20.20.140">
    <property type="entry name" value="Metal-dependent hydrolases"/>
    <property type="match status" value="1"/>
</dbReference>
<dbReference type="Proteomes" id="UP000033608">
    <property type="component" value="Unassembled WGS sequence"/>
</dbReference>
<evidence type="ECO:0000256" key="11">
    <source>
        <dbReference type="ARBA" id="ARBA00026073"/>
    </source>
</evidence>
<dbReference type="InterPro" id="IPR041931">
    <property type="entry name" value="DNA_pol3_alpha_thumb_dom"/>
</dbReference>
<reference evidence="14 16" key="1">
    <citation type="submission" date="2015-03" db="EMBL/GenBank/DDBJ databases">
        <authorList>
            <person name="Hassan Y.I."/>
            <person name="Lepp D."/>
            <person name="Zhou T."/>
        </authorList>
    </citation>
    <scope>NUCLEOTIDE SEQUENCE [LARGE SCALE GENOMIC DNA]</scope>
    <source>
        <strain evidence="14 16">DSM 17137</strain>
    </source>
</reference>
<dbReference type="NCBIfam" id="TIGR00594">
    <property type="entry name" value="polc"/>
    <property type="match status" value="1"/>
</dbReference>
<dbReference type="EMBL" id="LAJF01000091">
    <property type="protein sequence ID" value="KKB82767.1"/>
    <property type="molecule type" value="Genomic_DNA"/>
</dbReference>
<dbReference type="SMART" id="SM00481">
    <property type="entry name" value="POLIIIAc"/>
    <property type="match status" value="1"/>
</dbReference>
<dbReference type="OrthoDB" id="9803237at2"/>
<evidence type="ECO:0000256" key="8">
    <source>
        <dbReference type="ARBA" id="ARBA00022705"/>
    </source>
</evidence>
<dbReference type="Pfam" id="PF14579">
    <property type="entry name" value="HHH_6"/>
    <property type="match status" value="1"/>
</dbReference>
<dbReference type="STRING" id="1121477.SAMN02745223_02690"/>
<dbReference type="InterPro" id="IPR003141">
    <property type="entry name" value="Pol/His_phosphatase_N"/>
</dbReference>
<dbReference type="InterPro" id="IPR016195">
    <property type="entry name" value="Pol/histidinol_Pase-like"/>
</dbReference>
<evidence type="ECO:0000259" key="13">
    <source>
        <dbReference type="SMART" id="SM00481"/>
    </source>
</evidence>
<gene>
    <name evidence="15" type="ORF">SAMN02745223_02690</name>
    <name evidence="14" type="ORF">VW29_14435</name>
</gene>
<dbReference type="CDD" id="cd04485">
    <property type="entry name" value="DnaE_OBF"/>
    <property type="match status" value="1"/>
</dbReference>
<evidence type="ECO:0000256" key="9">
    <source>
        <dbReference type="ARBA" id="ARBA00022932"/>
    </source>
</evidence>
<comment type="similarity">
    <text evidence="2">Belongs to the DNA polymerase type-C family. DnaE subfamily.</text>
</comment>
<evidence type="ECO:0000256" key="2">
    <source>
        <dbReference type="ARBA" id="ARBA00009496"/>
    </source>
</evidence>
<dbReference type="Pfam" id="PF07733">
    <property type="entry name" value="DNA_pol3_alpha"/>
    <property type="match status" value="1"/>
</dbReference>
<accession>A0A0F5LMA3</accession>
<evidence type="ECO:0000256" key="3">
    <source>
        <dbReference type="ARBA" id="ARBA00012417"/>
    </source>
</evidence>
<protein>
    <recommendedName>
        <fullName evidence="4">DNA polymerase III subunit alpha</fullName>
        <ecNumber evidence="3">2.7.7.7</ecNumber>
    </recommendedName>
</protein>
<dbReference type="InterPro" id="IPR011708">
    <property type="entry name" value="DNA_pol3_alpha_NTPase_dom"/>
</dbReference>
<dbReference type="Proteomes" id="UP000184533">
    <property type="component" value="Unassembled WGS sequence"/>
</dbReference>
<dbReference type="Pfam" id="PF17657">
    <property type="entry name" value="DNA_pol3_finger"/>
    <property type="match status" value="1"/>
</dbReference>
<name>A0A0F5LMA3_9HYPH</name>
<comment type="subcellular location">
    <subcellularLocation>
        <location evidence="1">Cytoplasm</location>
    </subcellularLocation>
</comment>
<dbReference type="EC" id="2.7.7.7" evidence="3"/>
<dbReference type="InterPro" id="IPR004805">
    <property type="entry name" value="DnaE2/DnaE/PolC"/>
</dbReference>
<evidence type="ECO:0000256" key="5">
    <source>
        <dbReference type="ARBA" id="ARBA00022490"/>
    </source>
</evidence>
<proteinExistence type="inferred from homology"/>
<keyword evidence="16" id="KW-1185">Reference proteome</keyword>
<evidence type="ECO:0000256" key="1">
    <source>
        <dbReference type="ARBA" id="ARBA00004496"/>
    </source>
</evidence>
<evidence type="ECO:0000256" key="7">
    <source>
        <dbReference type="ARBA" id="ARBA00022695"/>
    </source>
</evidence>
<comment type="function">
    <text evidence="10">DNA polymerase III is a complex, multichain enzyme responsible for most of the replicative synthesis in bacteria. This DNA polymerase also exhibits 3' to 5' exonuclease activity. The alpha chain is the DNA polymerase.</text>
</comment>
<dbReference type="GO" id="GO:0006260">
    <property type="term" value="P:DNA replication"/>
    <property type="evidence" value="ECO:0007669"/>
    <property type="project" value="UniProtKB-KW"/>
</dbReference>
<evidence type="ECO:0000313" key="15">
    <source>
        <dbReference type="EMBL" id="SHF46698.1"/>
    </source>
</evidence>
<evidence type="ECO:0000313" key="14">
    <source>
        <dbReference type="EMBL" id="KKB82767.1"/>
    </source>
</evidence>
<evidence type="ECO:0000256" key="4">
    <source>
        <dbReference type="ARBA" id="ARBA00019114"/>
    </source>
</evidence>
<sequence>MSGPGFIHLHVHSAFSLLEGALQLEAILGLAKDDQQPALGIADTGNLFGALEFSEKAVKKGIQPLVGVELAVDFAADEERVSERGHVAWSGKSSIVLMAATETGFGNLSRLVSRSYLQGDGGAVKAQMDWLTRENLDGIICMTGGPEGAIDMAFASGQDANAVKRLTFLHDLFDDRLYIELQRHGRPQEAAVEPRLVDLAYRRGIPLVATNEPFFRSSKEFEAHDALLAIAGGTVLAQTERRKLNDQYYFKTRAEMAELFSDLPEALDSTVEIARRIAYRPRTRAPILPKFAAAPELSDSEAVAVEAAALRKMAEDGLTERLAEVGPGPGKTEQEYWDRLEFELDIIQSMKFPGYFLIVADFIRWSKSQGIPVGPGRGSGAGSLVAYATTITDLDPLRYNLLFERFLNPERVSMPDFDIDFCQDRREEVIRYVQQKYGTEQVAQIITFGTLQARAVLRDVGRVLQMPYGQVDRICKMVPANPADPWSIERTMKEVPQFKQMADEDETVADLVAIAKNLEGLFRHASTHAAGIIIGDRPLQDLAPLYRDPRSDMPVCQYNMKWSEAAGLVKFDFLGLKTLTTIQYAVNMVNQDGGSFRIEDISIEDVPTYKLYAQGDTFGVFQVESAGMRRALVDLKPDRFEDIIALVALYRPGPMDNIPLFCDRKHGREEVEYPHEDLSKVLDETYGIIVYQEQVMQIAQLLSGYSLGEADMLRRAMGKKIKAEMDAQRERFREGAISYGLKKSLADTIFDLLAKFANYGFNKSHAATYALVSYQTAYLKAHHPHEFLAASMTLDMGNTDKLAEFRGEAVRNKIELVPPCINRSQAVFSVKDKRVHYGLCAVKGVGRQVADHIVEVRGNTPFKDLGDFARRVDPRVLSKRTLETLTNAGAFDELVPRREQAFAAIETVMGVAQSLTAERNEGQWNMFDSGEPEPIKLPAGVPAWTTTERADRELSAIGFHLSAHPLDAYADLFERMRVQKWTDFERAVKDGASAGRLAGTIASRQDRRTRKGTPMMILTLSDQSGSYECIAFSEQINDFGAVLQPGKSVILQVGADERADGVSLRLLSAQGIEAVADKVDRRLTVFAADAKALGPISAQLKKGGEGSVNFVVIRDGGAREYEIELAGGYRLNAEVAGGIKALDGVTDVRFH</sequence>
<keyword evidence="9" id="KW-0239">DNA-directed DNA polymerase</keyword>
<keyword evidence="7" id="KW-0548">Nucleotidyltransferase</keyword>
<keyword evidence="5" id="KW-0963">Cytoplasm</keyword>
<dbReference type="PATRIC" id="fig|1121477.3.peg.4057"/>
<dbReference type="AlphaFoldDB" id="A0A0F5LMA3"/>
<dbReference type="Gene3D" id="1.10.150.870">
    <property type="match status" value="1"/>
</dbReference>
<dbReference type="PANTHER" id="PTHR32294:SF0">
    <property type="entry name" value="DNA POLYMERASE III SUBUNIT ALPHA"/>
    <property type="match status" value="1"/>
</dbReference>
<evidence type="ECO:0000256" key="6">
    <source>
        <dbReference type="ARBA" id="ARBA00022679"/>
    </source>
</evidence>
<dbReference type="InterPro" id="IPR004013">
    <property type="entry name" value="PHP_dom"/>
</dbReference>
<feature type="domain" description="Polymerase/histidinol phosphatase N-terminal" evidence="13">
    <location>
        <begin position="7"/>
        <end position="74"/>
    </location>
</feature>
<dbReference type="CDD" id="cd07433">
    <property type="entry name" value="PHP_PolIIIA_DnaE1"/>
    <property type="match status" value="1"/>
</dbReference>
<comment type="catalytic activity">
    <reaction evidence="12">
        <text>DNA(n) + a 2'-deoxyribonucleoside 5'-triphosphate = DNA(n+1) + diphosphate</text>
        <dbReference type="Rhea" id="RHEA:22508"/>
        <dbReference type="Rhea" id="RHEA-COMP:17339"/>
        <dbReference type="Rhea" id="RHEA-COMP:17340"/>
        <dbReference type="ChEBI" id="CHEBI:33019"/>
        <dbReference type="ChEBI" id="CHEBI:61560"/>
        <dbReference type="ChEBI" id="CHEBI:173112"/>
        <dbReference type="EC" id="2.7.7.7"/>
    </reaction>
</comment>
<dbReference type="SUPFAM" id="SSF160975">
    <property type="entry name" value="AF1531-like"/>
    <property type="match status" value="1"/>
</dbReference>
<dbReference type="GO" id="GO:0003887">
    <property type="term" value="F:DNA-directed DNA polymerase activity"/>
    <property type="evidence" value="ECO:0007669"/>
    <property type="project" value="UniProtKB-KW"/>
</dbReference>
<dbReference type="Gene3D" id="1.10.10.1600">
    <property type="entry name" value="Bacterial DNA polymerase III alpha subunit, thumb domain"/>
    <property type="match status" value="1"/>
</dbReference>
<dbReference type="Pfam" id="PF02811">
    <property type="entry name" value="PHP"/>
    <property type="match status" value="1"/>
</dbReference>
<dbReference type="PANTHER" id="PTHR32294">
    <property type="entry name" value="DNA POLYMERASE III SUBUNIT ALPHA"/>
    <property type="match status" value="1"/>
</dbReference>
<organism evidence="14 16">
    <name type="scientific">Devosia limi DSM 17137</name>
    <dbReference type="NCBI Taxonomy" id="1121477"/>
    <lineage>
        <taxon>Bacteria</taxon>
        <taxon>Pseudomonadati</taxon>
        <taxon>Pseudomonadota</taxon>
        <taxon>Alphaproteobacteria</taxon>
        <taxon>Hyphomicrobiales</taxon>
        <taxon>Devosiaceae</taxon>
        <taxon>Devosia</taxon>
    </lineage>
</organism>
<dbReference type="NCBIfam" id="NF004226">
    <property type="entry name" value="PRK05673.1"/>
    <property type="match status" value="1"/>
</dbReference>
<comment type="subunit">
    <text evidence="11">DNA polymerase III contains a core (composed of alpha, epsilon and theta chains) that associates with a tau subunit. This core dimerizes to form the POLIII' complex. PolIII' associates with the gamma complex (composed of gamma, delta, delta', psi and chi chains) and with the beta chain to form the complete DNA polymerase III complex.</text>
</comment>
<evidence type="ECO:0000256" key="10">
    <source>
        <dbReference type="ARBA" id="ARBA00025611"/>
    </source>
</evidence>
<reference evidence="15 17" key="2">
    <citation type="submission" date="2016-11" db="EMBL/GenBank/DDBJ databases">
        <authorList>
            <person name="Jaros S."/>
            <person name="Januszkiewicz K."/>
            <person name="Wedrychowicz H."/>
        </authorList>
    </citation>
    <scope>NUCLEOTIDE SEQUENCE [LARGE SCALE GENOMIC DNA]</scope>
    <source>
        <strain evidence="15 17">DSM 17137</strain>
    </source>
</reference>
<dbReference type="InterPro" id="IPR040982">
    <property type="entry name" value="DNA_pol3_finger"/>
</dbReference>
<keyword evidence="8" id="KW-0235">DNA replication</keyword>
<dbReference type="InterPro" id="IPR049821">
    <property type="entry name" value="PolIIIA_DnaE1_PHP"/>
</dbReference>
<evidence type="ECO:0000256" key="12">
    <source>
        <dbReference type="ARBA" id="ARBA00049244"/>
    </source>
</evidence>
<evidence type="ECO:0000313" key="16">
    <source>
        <dbReference type="Proteomes" id="UP000033608"/>
    </source>
</evidence>
<evidence type="ECO:0000313" key="17">
    <source>
        <dbReference type="Proteomes" id="UP000184533"/>
    </source>
</evidence>
<keyword evidence="6" id="KW-0808">Transferase</keyword>
<dbReference type="GO" id="GO:0005737">
    <property type="term" value="C:cytoplasm"/>
    <property type="evidence" value="ECO:0007669"/>
    <property type="project" value="UniProtKB-SubCell"/>
</dbReference>
<dbReference type="GO" id="GO:0008408">
    <property type="term" value="F:3'-5' exonuclease activity"/>
    <property type="evidence" value="ECO:0007669"/>
    <property type="project" value="InterPro"/>
</dbReference>
<dbReference type="InterPro" id="IPR029460">
    <property type="entry name" value="DNAPol_HHH"/>
</dbReference>
<dbReference type="RefSeq" id="WP_046135980.1">
    <property type="nucleotide sequence ID" value="NZ_FQVC01000008.1"/>
</dbReference>
<dbReference type="EMBL" id="FQVC01000008">
    <property type="protein sequence ID" value="SHF46698.1"/>
    <property type="molecule type" value="Genomic_DNA"/>
</dbReference>